<dbReference type="Proteomes" id="UP000254259">
    <property type="component" value="Plasmid CBM2636_mp"/>
</dbReference>
<organism evidence="1 2">
    <name type="scientific">Cupriavidus taiwanensis</name>
    <dbReference type="NCBI Taxonomy" id="164546"/>
    <lineage>
        <taxon>Bacteria</taxon>
        <taxon>Pseudomonadati</taxon>
        <taxon>Pseudomonadota</taxon>
        <taxon>Betaproteobacteria</taxon>
        <taxon>Burkholderiales</taxon>
        <taxon>Burkholderiaceae</taxon>
        <taxon>Cupriavidus</taxon>
    </lineage>
</organism>
<evidence type="ECO:0000313" key="2">
    <source>
        <dbReference type="Proteomes" id="UP000254259"/>
    </source>
</evidence>
<reference evidence="1 2" key="1">
    <citation type="submission" date="2018-01" db="EMBL/GenBank/DDBJ databases">
        <authorList>
            <person name="Clerissi C."/>
        </authorList>
    </citation>
    <scope>NUCLEOTIDE SEQUENCE [LARGE SCALE GENOMIC DNA]</scope>
    <source>
        <strain evidence="1">Cupriavidus taiwanensis SWF 66322</strain>
        <plasmid evidence="2">cbm2636_mp</plasmid>
    </source>
</reference>
<dbReference type="AlphaFoldDB" id="A0A976AR97"/>
<accession>A0A976AR97</accession>
<name>A0A976AR97_9BURK</name>
<sequence>MFCGATPASAGNAGAARGLFGDRPAELGGAQRFGLCSHALKLLTDFRLLDDLGGFGAKDRVESIKGRTIPSSYY</sequence>
<geneLocation type="plasmid" evidence="2">
    <name>cbm2636_mp</name>
</geneLocation>
<protein>
    <submittedName>
        <fullName evidence="1">Uncharacterized protein</fullName>
    </submittedName>
</protein>
<keyword evidence="1" id="KW-0614">Plasmid</keyword>
<gene>
    <name evidence="1" type="ORF">CBM2636_MP20987</name>
</gene>
<evidence type="ECO:0000313" key="1">
    <source>
        <dbReference type="EMBL" id="SPD68137.1"/>
    </source>
</evidence>
<dbReference type="EMBL" id="LT984814">
    <property type="protein sequence ID" value="SPD68137.1"/>
    <property type="molecule type" value="Genomic_DNA"/>
</dbReference>
<proteinExistence type="predicted"/>